<accession>A0A8J3ZDW3</accession>
<comment type="caution">
    <text evidence="6">The sequence shown here is derived from an EMBL/GenBank/DDBJ whole genome shotgun (WGS) entry which is preliminary data.</text>
</comment>
<dbReference type="GO" id="GO:0051536">
    <property type="term" value="F:iron-sulfur cluster binding"/>
    <property type="evidence" value="ECO:0007669"/>
    <property type="project" value="UniProtKB-KW"/>
</dbReference>
<keyword evidence="7" id="KW-1185">Reference proteome</keyword>
<keyword evidence="4" id="KW-0411">Iron-sulfur</keyword>
<dbReference type="PANTHER" id="PTHR43273:SF8">
    <property type="entry name" value="RADICAL SAM DOMAIN PROTEIN"/>
    <property type="match status" value="1"/>
</dbReference>
<dbReference type="InterPro" id="IPR058240">
    <property type="entry name" value="rSAM_sf"/>
</dbReference>
<evidence type="ECO:0000256" key="4">
    <source>
        <dbReference type="ARBA" id="ARBA00023014"/>
    </source>
</evidence>
<dbReference type="SUPFAM" id="SSF102114">
    <property type="entry name" value="Radical SAM enzymes"/>
    <property type="match status" value="1"/>
</dbReference>
<dbReference type="SFLD" id="SFLDG01072">
    <property type="entry name" value="dehydrogenase_like"/>
    <property type="match status" value="1"/>
</dbReference>
<dbReference type="SFLD" id="SFLDG01067">
    <property type="entry name" value="SPASM/twitch_domain_containing"/>
    <property type="match status" value="1"/>
</dbReference>
<dbReference type="Proteomes" id="UP000612585">
    <property type="component" value="Unassembled WGS sequence"/>
</dbReference>
<dbReference type="SFLD" id="SFLDG01386">
    <property type="entry name" value="main_SPASM_domain-containing"/>
    <property type="match status" value="1"/>
</dbReference>
<dbReference type="CDD" id="cd01335">
    <property type="entry name" value="Radical_SAM"/>
    <property type="match status" value="1"/>
</dbReference>
<dbReference type="GO" id="GO:0016491">
    <property type="term" value="F:oxidoreductase activity"/>
    <property type="evidence" value="ECO:0007669"/>
    <property type="project" value="InterPro"/>
</dbReference>
<sequence length="373" mass="41104">MRPLPDRSAAATVARTFHTLIVQPTTLCNLDCAYCYLPDRTRQRLMSVPVAAACAASVAVQDSDHPVDVVWHGGEPTATPLEHFRALLAPFEPLRAAGRVRHGIQTNATLLNERWCELLSAFQFQVGVSVDGPPWANRHRVDRAGHDTHARTIRGVRQLRQAGIPFTAICVVTPDTIDRVDDLVAFFTMLGCTSVGFNIEEQEGSQRAVVDEQAAYRFWQRLVQLRTAGNALSVRDLDRLVGYLHATRTDPRPLAAPFDPIPTVGFNGQTVLLSPELLGITAADYQDFIAGNVLTASLPQMIADADRLRYVREFTTALHACASNCGFFDFCRGAQAGNRYFEHGTFTVAETHYCRTTRQALVRAAAAELTEGR</sequence>
<keyword evidence="1" id="KW-0949">S-adenosyl-L-methionine</keyword>
<proteinExistence type="predicted"/>
<name>A0A8J3ZDW3_9ACTN</name>
<evidence type="ECO:0000259" key="5">
    <source>
        <dbReference type="PROSITE" id="PS51918"/>
    </source>
</evidence>
<dbReference type="PANTHER" id="PTHR43273">
    <property type="entry name" value="ANAEROBIC SULFATASE-MATURATING ENZYME HOMOLOG ASLB-RELATED"/>
    <property type="match status" value="1"/>
</dbReference>
<feature type="domain" description="Radical SAM core" evidence="5">
    <location>
        <begin position="12"/>
        <end position="232"/>
    </location>
</feature>
<reference evidence="6" key="1">
    <citation type="submission" date="2021-01" db="EMBL/GenBank/DDBJ databases">
        <title>Whole genome shotgun sequence of Virgisporangium aurantiacum NBRC 16421.</title>
        <authorList>
            <person name="Komaki H."/>
            <person name="Tamura T."/>
        </authorList>
    </citation>
    <scope>NUCLEOTIDE SEQUENCE</scope>
    <source>
        <strain evidence="6">NBRC 16421</strain>
    </source>
</reference>
<evidence type="ECO:0000256" key="3">
    <source>
        <dbReference type="ARBA" id="ARBA00023004"/>
    </source>
</evidence>
<evidence type="ECO:0000313" key="6">
    <source>
        <dbReference type="EMBL" id="GIJ62116.1"/>
    </source>
</evidence>
<dbReference type="Pfam" id="PF04055">
    <property type="entry name" value="Radical_SAM"/>
    <property type="match status" value="1"/>
</dbReference>
<dbReference type="InterPro" id="IPR007197">
    <property type="entry name" value="rSAM"/>
</dbReference>
<evidence type="ECO:0000313" key="7">
    <source>
        <dbReference type="Proteomes" id="UP000612585"/>
    </source>
</evidence>
<evidence type="ECO:0000256" key="2">
    <source>
        <dbReference type="ARBA" id="ARBA00022723"/>
    </source>
</evidence>
<organism evidence="6 7">
    <name type="scientific">Virgisporangium aurantiacum</name>
    <dbReference type="NCBI Taxonomy" id="175570"/>
    <lineage>
        <taxon>Bacteria</taxon>
        <taxon>Bacillati</taxon>
        <taxon>Actinomycetota</taxon>
        <taxon>Actinomycetes</taxon>
        <taxon>Micromonosporales</taxon>
        <taxon>Micromonosporaceae</taxon>
        <taxon>Virgisporangium</taxon>
    </lineage>
</organism>
<dbReference type="NCBIfam" id="NF041718">
    <property type="entry name" value="rSAM_phane_AMC"/>
    <property type="match status" value="1"/>
</dbReference>
<keyword evidence="3" id="KW-0408">Iron</keyword>
<dbReference type="GO" id="GO:0046872">
    <property type="term" value="F:metal ion binding"/>
    <property type="evidence" value="ECO:0007669"/>
    <property type="project" value="UniProtKB-KW"/>
</dbReference>
<dbReference type="EMBL" id="BOPG01000075">
    <property type="protein sequence ID" value="GIJ62116.1"/>
    <property type="molecule type" value="Genomic_DNA"/>
</dbReference>
<protein>
    <submittedName>
        <fullName evidence="6">Radical SAM protein</fullName>
    </submittedName>
</protein>
<dbReference type="SFLD" id="SFLDS00029">
    <property type="entry name" value="Radical_SAM"/>
    <property type="match status" value="1"/>
</dbReference>
<gene>
    <name evidence="6" type="ORF">Vau01_096320</name>
</gene>
<evidence type="ECO:0000256" key="1">
    <source>
        <dbReference type="ARBA" id="ARBA00022691"/>
    </source>
</evidence>
<dbReference type="Gene3D" id="3.20.20.70">
    <property type="entry name" value="Aldolase class I"/>
    <property type="match status" value="1"/>
</dbReference>
<keyword evidence="2" id="KW-0479">Metal-binding</keyword>
<dbReference type="InterPro" id="IPR023867">
    <property type="entry name" value="Sulphatase_maturase_rSAM"/>
</dbReference>
<dbReference type="InterPro" id="IPR013785">
    <property type="entry name" value="Aldolase_TIM"/>
</dbReference>
<dbReference type="AlphaFoldDB" id="A0A8J3ZDW3"/>
<dbReference type="PROSITE" id="PS51918">
    <property type="entry name" value="RADICAL_SAM"/>
    <property type="match status" value="1"/>
</dbReference>
<dbReference type="RefSeq" id="WP_204007546.1">
    <property type="nucleotide sequence ID" value="NZ_BOPG01000075.1"/>
</dbReference>